<dbReference type="EMBL" id="JACRDE010000410">
    <property type="protein sequence ID" value="MBI5250956.1"/>
    <property type="molecule type" value="Genomic_DNA"/>
</dbReference>
<dbReference type="CDD" id="cd00427">
    <property type="entry name" value="Ribosomal_L29_HIP"/>
    <property type="match status" value="1"/>
</dbReference>
<dbReference type="PROSITE" id="PS00579">
    <property type="entry name" value="RIBOSOMAL_L29"/>
    <property type="match status" value="1"/>
</dbReference>
<protein>
    <recommendedName>
        <fullName evidence="4 5">Large ribosomal subunit protein uL29</fullName>
    </recommendedName>
</protein>
<dbReference type="GO" id="GO:0022625">
    <property type="term" value="C:cytosolic large ribosomal subunit"/>
    <property type="evidence" value="ECO:0007669"/>
    <property type="project" value="TreeGrafter"/>
</dbReference>
<dbReference type="SUPFAM" id="SSF46561">
    <property type="entry name" value="Ribosomal protein L29 (L29p)"/>
    <property type="match status" value="1"/>
</dbReference>
<evidence type="ECO:0000256" key="5">
    <source>
        <dbReference type="HAMAP-Rule" id="MF_00374"/>
    </source>
</evidence>
<sequence length="64" mass="7767">MKPRELRDLSVDELATKEKEFREEEFNLRFRHATGQLEKTAHLRKLRRDIARVKTIMREKEASK</sequence>
<comment type="caution">
    <text evidence="6">The sequence shown here is derived from an EMBL/GenBank/DDBJ whole genome shotgun (WGS) entry which is preliminary data.</text>
</comment>
<evidence type="ECO:0000313" key="7">
    <source>
        <dbReference type="Proteomes" id="UP000807825"/>
    </source>
</evidence>
<evidence type="ECO:0000256" key="4">
    <source>
        <dbReference type="ARBA" id="ARBA00035204"/>
    </source>
</evidence>
<dbReference type="NCBIfam" id="TIGR00012">
    <property type="entry name" value="L29"/>
    <property type="match status" value="1"/>
</dbReference>
<dbReference type="InterPro" id="IPR001854">
    <property type="entry name" value="Ribosomal_uL29"/>
</dbReference>
<dbReference type="Proteomes" id="UP000807825">
    <property type="component" value="Unassembled WGS sequence"/>
</dbReference>
<dbReference type="GO" id="GO:0003735">
    <property type="term" value="F:structural constituent of ribosome"/>
    <property type="evidence" value="ECO:0007669"/>
    <property type="project" value="InterPro"/>
</dbReference>
<dbReference type="PANTHER" id="PTHR10916">
    <property type="entry name" value="60S RIBOSOMAL PROTEIN L35/50S RIBOSOMAL PROTEIN L29"/>
    <property type="match status" value="1"/>
</dbReference>
<keyword evidence="3 5" id="KW-0687">Ribonucleoprotein</keyword>
<organism evidence="6 7">
    <name type="scientific">Desulfomonile tiedjei</name>
    <dbReference type="NCBI Taxonomy" id="2358"/>
    <lineage>
        <taxon>Bacteria</taxon>
        <taxon>Pseudomonadati</taxon>
        <taxon>Thermodesulfobacteriota</taxon>
        <taxon>Desulfomonilia</taxon>
        <taxon>Desulfomonilales</taxon>
        <taxon>Desulfomonilaceae</taxon>
        <taxon>Desulfomonile</taxon>
    </lineage>
</organism>
<dbReference type="InterPro" id="IPR050063">
    <property type="entry name" value="Ribosomal_protein_uL29"/>
</dbReference>
<evidence type="ECO:0000256" key="2">
    <source>
        <dbReference type="ARBA" id="ARBA00022980"/>
    </source>
</evidence>
<proteinExistence type="inferred from homology"/>
<reference evidence="6" key="1">
    <citation type="submission" date="2020-07" db="EMBL/GenBank/DDBJ databases">
        <title>Huge and variable diversity of episymbiotic CPR bacteria and DPANN archaea in groundwater ecosystems.</title>
        <authorList>
            <person name="He C.Y."/>
            <person name="Keren R."/>
            <person name="Whittaker M."/>
            <person name="Farag I.F."/>
            <person name="Doudna J."/>
            <person name="Cate J.H.D."/>
            <person name="Banfield J.F."/>
        </authorList>
    </citation>
    <scope>NUCLEOTIDE SEQUENCE</scope>
    <source>
        <strain evidence="6">NC_groundwater_1664_Pr3_B-0.1um_52_9</strain>
    </source>
</reference>
<evidence type="ECO:0000256" key="3">
    <source>
        <dbReference type="ARBA" id="ARBA00023274"/>
    </source>
</evidence>
<gene>
    <name evidence="5 6" type="primary">rpmC</name>
    <name evidence="6" type="ORF">HY912_15820</name>
</gene>
<evidence type="ECO:0000313" key="6">
    <source>
        <dbReference type="EMBL" id="MBI5250956.1"/>
    </source>
</evidence>
<dbReference type="InterPro" id="IPR018254">
    <property type="entry name" value="Ribosomal_uL29_CS"/>
</dbReference>
<comment type="similarity">
    <text evidence="1 5">Belongs to the universal ribosomal protein uL29 family.</text>
</comment>
<dbReference type="AlphaFoldDB" id="A0A9D6V2M7"/>
<dbReference type="PANTHER" id="PTHR10916:SF0">
    <property type="entry name" value="LARGE RIBOSOMAL SUBUNIT PROTEIN UL29C"/>
    <property type="match status" value="1"/>
</dbReference>
<dbReference type="Pfam" id="PF00831">
    <property type="entry name" value="Ribosomal_L29"/>
    <property type="match status" value="1"/>
</dbReference>
<dbReference type="InterPro" id="IPR036049">
    <property type="entry name" value="Ribosomal_uL29_sf"/>
</dbReference>
<evidence type="ECO:0000256" key="1">
    <source>
        <dbReference type="ARBA" id="ARBA00009254"/>
    </source>
</evidence>
<dbReference type="HAMAP" id="MF_00374">
    <property type="entry name" value="Ribosomal_uL29"/>
    <property type="match status" value="1"/>
</dbReference>
<keyword evidence="2 5" id="KW-0689">Ribosomal protein</keyword>
<dbReference type="GO" id="GO:0006412">
    <property type="term" value="P:translation"/>
    <property type="evidence" value="ECO:0007669"/>
    <property type="project" value="UniProtKB-UniRule"/>
</dbReference>
<accession>A0A9D6V2M7</accession>
<name>A0A9D6V2M7_9BACT</name>
<dbReference type="FunFam" id="1.10.287.310:FF:000001">
    <property type="entry name" value="50S ribosomal protein L29"/>
    <property type="match status" value="1"/>
</dbReference>
<dbReference type="Gene3D" id="1.10.287.310">
    <property type="match status" value="1"/>
</dbReference>